<evidence type="ECO:0000259" key="1">
    <source>
        <dbReference type="SMART" id="SM00986"/>
    </source>
</evidence>
<dbReference type="GO" id="GO:0033958">
    <property type="term" value="F:DNA-deoxyinosine glycosylase activity"/>
    <property type="evidence" value="ECO:0007669"/>
    <property type="project" value="UniProtKB-EC"/>
</dbReference>
<dbReference type="Pfam" id="PF03167">
    <property type="entry name" value="UDG"/>
    <property type="match status" value="1"/>
</dbReference>
<dbReference type="EC" id="3.2.2.15" evidence="2"/>
<proteinExistence type="predicted"/>
<dbReference type="SUPFAM" id="SSF52141">
    <property type="entry name" value="Uracil-DNA glycosylase-like"/>
    <property type="match status" value="1"/>
</dbReference>
<evidence type="ECO:0000313" key="2">
    <source>
        <dbReference type="EMBL" id="MFC0679183.1"/>
    </source>
</evidence>
<dbReference type="InterPro" id="IPR026353">
    <property type="entry name" value="Hypoxan-DNA_Glyclase"/>
</dbReference>
<keyword evidence="3" id="KW-1185">Reference proteome</keyword>
<dbReference type="EMBL" id="JBHLTG010000003">
    <property type="protein sequence ID" value="MFC0679183.1"/>
    <property type="molecule type" value="Genomic_DNA"/>
</dbReference>
<dbReference type="Proteomes" id="UP001589896">
    <property type="component" value="Unassembled WGS sequence"/>
</dbReference>
<dbReference type="SMART" id="SM00986">
    <property type="entry name" value="UDG"/>
    <property type="match status" value="1"/>
</dbReference>
<dbReference type="InterPro" id="IPR036895">
    <property type="entry name" value="Uracil-DNA_glycosylase-like_sf"/>
</dbReference>
<keyword evidence="2" id="KW-0326">Glycosidase</keyword>
<sequence length="172" mass="19233">MPVLTGLPPIENPQARTLILGSMPGGMSLKLGRYYAHPQNRFWRFMGLLVGAEPSLPYERRIEIMREAGVALWDVLAECEREGSLDSTIRAEAANDFGSFLQTHPQIRSVLFNGAKAEQSFRRYALPQLEPDTLELRRLPSTSPANASQDETAKLDAWRSAFRYAGVRLISA</sequence>
<dbReference type="SMART" id="SM00987">
    <property type="entry name" value="UreE_C"/>
    <property type="match status" value="1"/>
</dbReference>
<name>A0ABV6RTG2_9GAMM</name>
<keyword evidence="2" id="KW-0378">Hydrolase</keyword>
<reference evidence="2 3" key="1">
    <citation type="submission" date="2024-09" db="EMBL/GenBank/DDBJ databases">
        <authorList>
            <person name="Sun Q."/>
            <person name="Mori K."/>
        </authorList>
    </citation>
    <scope>NUCLEOTIDE SEQUENCE [LARGE SCALE GENOMIC DNA]</scope>
    <source>
        <strain evidence="2 3">KCTC 23076</strain>
    </source>
</reference>
<evidence type="ECO:0000313" key="3">
    <source>
        <dbReference type="Proteomes" id="UP001589896"/>
    </source>
</evidence>
<accession>A0ABV6RTG2</accession>
<gene>
    <name evidence="2" type="ORF">ACFFGH_15195</name>
</gene>
<comment type="caution">
    <text evidence="2">The sequence shown here is derived from an EMBL/GenBank/DDBJ whole genome shotgun (WGS) entry which is preliminary data.</text>
</comment>
<organism evidence="2 3">
    <name type="scientific">Lysobacter korlensis</name>
    <dbReference type="NCBI Taxonomy" id="553636"/>
    <lineage>
        <taxon>Bacteria</taxon>
        <taxon>Pseudomonadati</taxon>
        <taxon>Pseudomonadota</taxon>
        <taxon>Gammaproteobacteria</taxon>
        <taxon>Lysobacterales</taxon>
        <taxon>Lysobacteraceae</taxon>
        <taxon>Lysobacter</taxon>
    </lineage>
</organism>
<dbReference type="InterPro" id="IPR005122">
    <property type="entry name" value="Uracil-DNA_glycosylase-like"/>
</dbReference>
<dbReference type="RefSeq" id="WP_386669674.1">
    <property type="nucleotide sequence ID" value="NZ_JBHLTG010000003.1"/>
</dbReference>
<dbReference type="NCBIfam" id="TIGR04274">
    <property type="entry name" value="hypoxanDNAglyco"/>
    <property type="match status" value="1"/>
</dbReference>
<dbReference type="CDD" id="cd10032">
    <property type="entry name" value="UDG-F6_HDG"/>
    <property type="match status" value="1"/>
</dbReference>
<dbReference type="Gene3D" id="3.40.470.10">
    <property type="entry name" value="Uracil-DNA glycosylase-like domain"/>
    <property type="match status" value="1"/>
</dbReference>
<protein>
    <submittedName>
        <fullName evidence="2">DNA-deoxyinosine glycosylase</fullName>
        <ecNumber evidence="2">3.2.2.15</ecNumber>
    </submittedName>
</protein>
<feature type="domain" description="Uracil-DNA glycosylase-like" evidence="1">
    <location>
        <begin position="8"/>
        <end position="159"/>
    </location>
</feature>